<protein>
    <recommendedName>
        <fullName evidence="4">4Fe-4S ferredoxin-type domain-containing protein</fullName>
    </recommendedName>
</protein>
<sequence>MIYRPLGNTGIRLSIFSFGGMRWETEEDCHNTIQRGLDAGFNYVDTSSGYINGHSEEWLGRAIKKRRNEIYFSSKANWMSAPSADAVRASIDQALKKTGLNYLDFYQVWNCETHEILRDVLKKGGMLEGVQKAMKEGVIKHGLGFTFHGKPDVFRAAIDSGVFLCATVSYNLMNREEEEQIAYAAKKGVGVIIMNPLAGGIFGMGKDPAFDFLTSAGRDPWYGALRFLVANQNITTCITGMSRSYQVDENLIALERADRLDDAFRQDLIKKMDAIKFTEGKFCTSCEYCKECPHTFEPHKLMKSMRDFQRYGMEKKDLRSWLNNNWIFRADIDKCTECGECEARCPQKLEIVSEILRAKTVL</sequence>
<dbReference type="Gene3D" id="3.20.20.100">
    <property type="entry name" value="NADP-dependent oxidoreductase domain"/>
    <property type="match status" value="1"/>
</dbReference>
<dbReference type="CDD" id="cd19096">
    <property type="entry name" value="AKR_Fe-S_oxidoreductase"/>
    <property type="match status" value="1"/>
</dbReference>
<dbReference type="Gene3D" id="1.10.1060.10">
    <property type="entry name" value="Alpha-helical ferredoxin"/>
    <property type="match status" value="1"/>
</dbReference>
<proteinExistence type="predicted"/>
<evidence type="ECO:0000313" key="6">
    <source>
        <dbReference type="Proteomes" id="UP000179243"/>
    </source>
</evidence>
<keyword evidence="2" id="KW-0408">Iron</keyword>
<evidence type="ECO:0000256" key="1">
    <source>
        <dbReference type="ARBA" id="ARBA00022723"/>
    </source>
</evidence>
<gene>
    <name evidence="5" type="ORF">A2519_04010</name>
</gene>
<dbReference type="InterPro" id="IPR036812">
    <property type="entry name" value="NAD(P)_OxRdtase_dom_sf"/>
</dbReference>
<reference evidence="5 6" key="1">
    <citation type="journal article" date="2016" name="Nat. Commun.">
        <title>Thousands of microbial genomes shed light on interconnected biogeochemical processes in an aquifer system.</title>
        <authorList>
            <person name="Anantharaman K."/>
            <person name="Brown C.T."/>
            <person name="Hug L.A."/>
            <person name="Sharon I."/>
            <person name="Castelle C.J."/>
            <person name="Probst A.J."/>
            <person name="Thomas B.C."/>
            <person name="Singh A."/>
            <person name="Wilkins M.J."/>
            <person name="Karaoz U."/>
            <person name="Brodie E.L."/>
            <person name="Williams K.H."/>
            <person name="Hubbard S.S."/>
            <person name="Banfield J.F."/>
        </authorList>
    </citation>
    <scope>NUCLEOTIDE SEQUENCE [LARGE SCALE GENOMIC DNA]</scope>
</reference>
<dbReference type="SUPFAM" id="SSF51430">
    <property type="entry name" value="NAD(P)-linked oxidoreductase"/>
    <property type="match status" value="1"/>
</dbReference>
<dbReference type="AlphaFoldDB" id="A0A1F7FGA3"/>
<dbReference type="Pfam" id="PF00248">
    <property type="entry name" value="Aldo_ket_red"/>
    <property type="match status" value="1"/>
</dbReference>
<dbReference type="EMBL" id="MFYX01000050">
    <property type="protein sequence ID" value="OGK05724.1"/>
    <property type="molecule type" value="Genomic_DNA"/>
</dbReference>
<feature type="domain" description="4Fe-4S ferredoxin-type" evidence="4">
    <location>
        <begin position="326"/>
        <end position="354"/>
    </location>
</feature>
<dbReference type="InterPro" id="IPR017896">
    <property type="entry name" value="4Fe4S_Fe-S-bd"/>
</dbReference>
<name>A0A1F7FGA3_UNCRA</name>
<dbReference type="InterPro" id="IPR023210">
    <property type="entry name" value="NADP_OxRdtase_dom"/>
</dbReference>
<dbReference type="PANTHER" id="PTHR43312:SF1">
    <property type="entry name" value="NADP-DEPENDENT OXIDOREDUCTASE DOMAIN-CONTAINING PROTEIN"/>
    <property type="match status" value="1"/>
</dbReference>
<dbReference type="GO" id="GO:0046872">
    <property type="term" value="F:metal ion binding"/>
    <property type="evidence" value="ECO:0007669"/>
    <property type="project" value="UniProtKB-KW"/>
</dbReference>
<comment type="caution">
    <text evidence="5">The sequence shown here is derived from an EMBL/GenBank/DDBJ whole genome shotgun (WGS) entry which is preliminary data.</text>
</comment>
<evidence type="ECO:0000256" key="3">
    <source>
        <dbReference type="ARBA" id="ARBA00023014"/>
    </source>
</evidence>
<dbReference type="Proteomes" id="UP000179243">
    <property type="component" value="Unassembled WGS sequence"/>
</dbReference>
<dbReference type="InterPro" id="IPR053135">
    <property type="entry name" value="AKR2_Oxidoreductase"/>
</dbReference>
<dbReference type="GO" id="GO:0051536">
    <property type="term" value="F:iron-sulfur cluster binding"/>
    <property type="evidence" value="ECO:0007669"/>
    <property type="project" value="UniProtKB-KW"/>
</dbReference>
<dbReference type="PROSITE" id="PS51379">
    <property type="entry name" value="4FE4S_FER_2"/>
    <property type="match status" value="1"/>
</dbReference>
<evidence type="ECO:0000313" key="5">
    <source>
        <dbReference type="EMBL" id="OGK05724.1"/>
    </source>
</evidence>
<organism evidence="5 6">
    <name type="scientific">Candidatus Raymondbacteria bacterium RIFOXYD12_FULL_49_13</name>
    <dbReference type="NCBI Taxonomy" id="1817890"/>
    <lineage>
        <taxon>Bacteria</taxon>
        <taxon>Raymondiibacteriota</taxon>
    </lineage>
</organism>
<dbReference type="Pfam" id="PF13187">
    <property type="entry name" value="Fer4_9"/>
    <property type="match status" value="1"/>
</dbReference>
<accession>A0A1F7FGA3</accession>
<evidence type="ECO:0000256" key="2">
    <source>
        <dbReference type="ARBA" id="ARBA00023004"/>
    </source>
</evidence>
<dbReference type="PANTHER" id="PTHR43312">
    <property type="entry name" value="D-THREO-ALDOSE 1-DEHYDROGENASE"/>
    <property type="match status" value="1"/>
</dbReference>
<evidence type="ECO:0000259" key="4">
    <source>
        <dbReference type="PROSITE" id="PS51379"/>
    </source>
</evidence>
<dbReference type="PROSITE" id="PS00198">
    <property type="entry name" value="4FE4S_FER_1"/>
    <property type="match status" value="1"/>
</dbReference>
<dbReference type="InterPro" id="IPR009051">
    <property type="entry name" value="Helical_ferredxn"/>
</dbReference>
<dbReference type="SUPFAM" id="SSF46548">
    <property type="entry name" value="alpha-helical ferredoxin"/>
    <property type="match status" value="1"/>
</dbReference>
<dbReference type="InterPro" id="IPR017900">
    <property type="entry name" value="4Fe4S_Fe_S_CS"/>
</dbReference>
<keyword evidence="1" id="KW-0479">Metal-binding</keyword>
<keyword evidence="3" id="KW-0411">Iron-sulfur</keyword>